<protein>
    <submittedName>
        <fullName evidence="2">Uncharacterized protein</fullName>
    </submittedName>
</protein>
<keyword evidence="1" id="KW-0812">Transmembrane</keyword>
<sequence>MGVQGVLDEGMQGPGLRDRRLSKSSFINPVGAISGKMLNLLGLYGVVVSFCSQCILVVVSNGQRVCKIGEILEQVVRKVYERPITYFIPRRAKPR</sequence>
<dbReference type="EMBL" id="CH476627">
    <property type="protein sequence ID" value="EDO03485.1"/>
    <property type="molecule type" value="Genomic_DNA"/>
</dbReference>
<name>A7EKW9_SCLS1</name>
<dbReference type="Proteomes" id="UP000001312">
    <property type="component" value="Unassembled WGS sequence"/>
</dbReference>
<keyword evidence="1" id="KW-0472">Membrane</keyword>
<dbReference type="RefSeq" id="XP_001593044.1">
    <property type="nucleotide sequence ID" value="XM_001592994.1"/>
</dbReference>
<reference evidence="3" key="1">
    <citation type="journal article" date="2011" name="PLoS Genet.">
        <title>Genomic analysis of the necrotrophic fungal pathogens Sclerotinia sclerotiorum and Botrytis cinerea.</title>
        <authorList>
            <person name="Amselem J."/>
            <person name="Cuomo C.A."/>
            <person name="van Kan J.A."/>
            <person name="Viaud M."/>
            <person name="Benito E.P."/>
            <person name="Couloux A."/>
            <person name="Coutinho P.M."/>
            <person name="de Vries R.P."/>
            <person name="Dyer P.S."/>
            <person name="Fillinger S."/>
            <person name="Fournier E."/>
            <person name="Gout L."/>
            <person name="Hahn M."/>
            <person name="Kohn L."/>
            <person name="Lapalu N."/>
            <person name="Plummer K.M."/>
            <person name="Pradier J.M."/>
            <person name="Quevillon E."/>
            <person name="Sharon A."/>
            <person name="Simon A."/>
            <person name="ten Have A."/>
            <person name="Tudzynski B."/>
            <person name="Tudzynski P."/>
            <person name="Wincker P."/>
            <person name="Andrew M."/>
            <person name="Anthouard V."/>
            <person name="Beever R.E."/>
            <person name="Beffa R."/>
            <person name="Benoit I."/>
            <person name="Bouzid O."/>
            <person name="Brault B."/>
            <person name="Chen Z."/>
            <person name="Choquer M."/>
            <person name="Collemare J."/>
            <person name="Cotton P."/>
            <person name="Danchin E.G."/>
            <person name="Da Silva C."/>
            <person name="Gautier A."/>
            <person name="Giraud C."/>
            <person name="Giraud T."/>
            <person name="Gonzalez C."/>
            <person name="Grossetete S."/>
            <person name="Guldener U."/>
            <person name="Henrissat B."/>
            <person name="Howlett B.J."/>
            <person name="Kodira C."/>
            <person name="Kretschmer M."/>
            <person name="Lappartient A."/>
            <person name="Leroch M."/>
            <person name="Levis C."/>
            <person name="Mauceli E."/>
            <person name="Neuveglise C."/>
            <person name="Oeser B."/>
            <person name="Pearson M."/>
            <person name="Poulain J."/>
            <person name="Poussereau N."/>
            <person name="Quesneville H."/>
            <person name="Rascle C."/>
            <person name="Schumacher J."/>
            <person name="Segurens B."/>
            <person name="Sexton A."/>
            <person name="Silva E."/>
            <person name="Sirven C."/>
            <person name="Soanes D.M."/>
            <person name="Talbot N.J."/>
            <person name="Templeton M."/>
            <person name="Yandava C."/>
            <person name="Yarden O."/>
            <person name="Zeng Q."/>
            <person name="Rollins J.A."/>
            <person name="Lebrun M.H."/>
            <person name="Dickman M."/>
        </authorList>
    </citation>
    <scope>NUCLEOTIDE SEQUENCE [LARGE SCALE GENOMIC DNA]</scope>
    <source>
        <strain evidence="3">ATCC 18683 / 1980 / Ss-1</strain>
    </source>
</reference>
<evidence type="ECO:0000313" key="2">
    <source>
        <dbReference type="EMBL" id="EDO03485.1"/>
    </source>
</evidence>
<gene>
    <name evidence="2" type="ORF">SS1G_05966</name>
</gene>
<evidence type="ECO:0000256" key="1">
    <source>
        <dbReference type="SAM" id="Phobius"/>
    </source>
</evidence>
<evidence type="ECO:0000313" key="3">
    <source>
        <dbReference type="Proteomes" id="UP000001312"/>
    </source>
</evidence>
<keyword evidence="3" id="KW-1185">Reference proteome</keyword>
<keyword evidence="1" id="KW-1133">Transmembrane helix</keyword>
<dbReference type="InParanoid" id="A7EKW9"/>
<dbReference type="KEGG" id="ssl:SS1G_05966"/>
<feature type="transmembrane region" description="Helical" evidence="1">
    <location>
        <begin position="41"/>
        <end position="59"/>
    </location>
</feature>
<dbReference type="AlphaFoldDB" id="A7EKW9"/>
<dbReference type="HOGENOM" id="CLU_2374069_0_0_1"/>
<organism evidence="2 3">
    <name type="scientific">Sclerotinia sclerotiorum (strain ATCC 18683 / 1980 / Ss-1)</name>
    <name type="common">White mold</name>
    <name type="synonym">Whetzelinia sclerotiorum</name>
    <dbReference type="NCBI Taxonomy" id="665079"/>
    <lineage>
        <taxon>Eukaryota</taxon>
        <taxon>Fungi</taxon>
        <taxon>Dikarya</taxon>
        <taxon>Ascomycota</taxon>
        <taxon>Pezizomycotina</taxon>
        <taxon>Leotiomycetes</taxon>
        <taxon>Helotiales</taxon>
        <taxon>Sclerotiniaceae</taxon>
        <taxon>Sclerotinia</taxon>
    </lineage>
</organism>
<accession>A7EKW9</accession>
<proteinExistence type="predicted"/>
<dbReference type="GeneID" id="5489519"/>